<dbReference type="SMART" id="SM00255">
    <property type="entry name" value="TIR"/>
    <property type="match status" value="1"/>
</dbReference>
<accession>A0ABY1X7W0</accession>
<proteinExistence type="predicted"/>
<dbReference type="RefSeq" id="WP_130762936.1">
    <property type="nucleotide sequence ID" value="NZ_SILL01000001.1"/>
</dbReference>
<dbReference type="InterPro" id="IPR035897">
    <property type="entry name" value="Toll_tir_struct_dom_sf"/>
</dbReference>
<evidence type="ECO:0000313" key="3">
    <source>
        <dbReference type="Proteomes" id="UP000291659"/>
    </source>
</evidence>
<dbReference type="Proteomes" id="UP000291659">
    <property type="component" value="Unassembled WGS sequence"/>
</dbReference>
<organism evidence="2 3">
    <name type="scientific">Rhizobium ruizarguesonis</name>
    <dbReference type="NCBI Taxonomy" id="2081791"/>
    <lineage>
        <taxon>Bacteria</taxon>
        <taxon>Pseudomonadati</taxon>
        <taxon>Pseudomonadota</taxon>
        <taxon>Alphaproteobacteria</taxon>
        <taxon>Hyphomicrobiales</taxon>
        <taxon>Rhizobiaceae</taxon>
        <taxon>Rhizobium/Agrobacterium group</taxon>
        <taxon>Rhizobium</taxon>
    </lineage>
</organism>
<reference evidence="2 3" key="1">
    <citation type="submission" date="2019-02" db="EMBL/GenBank/DDBJ databases">
        <title>The genomic architecture of introgression among sibling species of bacteria.</title>
        <authorList>
            <person name="Cavassim M.I.A."/>
            <person name="Moeskjaer S."/>
            <person name="Moslemi C."/>
            <person name="Fields B."/>
            <person name="Bachmann A."/>
            <person name="Vilhjalmsson B."/>
            <person name="Schierup M.H."/>
            <person name="Young J.P.W."/>
            <person name="Andersen S.U."/>
        </authorList>
    </citation>
    <scope>NUCLEOTIDE SEQUENCE [LARGE SCALE GENOMIC DNA]</scope>
    <source>
        <strain evidence="2 3">SM141A</strain>
    </source>
</reference>
<name>A0ABY1X7W0_9HYPH</name>
<protein>
    <submittedName>
        <fullName evidence="2">Toll/interleukin-1 receptor domain-containing protein</fullName>
    </submittedName>
</protein>
<sequence>MLVLQAMAKFFISYNKADNDWAEWIAFLVEEAGHNAVLQAWDFGPGSNFVLQMQRTAETSDRTIMVLSPDYLRSDFAAPEWAAAFRSDPQGLKQKLLPIMVKECEPQGVLSSIVYLPVHNLPEDKVRSAILNALEQKRGKPAVAPVFPGTLTRQEPSFPRAAAAARIQQNGGIALPKIMTKPTDLQKRTFVRQSFETIKELFQANADAATRREPRLHFDIDLRTSAEFRVQLFVDGNLKNGCRISIGGLHQENAIGYGEGRYLSDGSFNEHLTVTENHELFFSATMASFMRGSTPLDVKRLTAEQAGEYLWGRFVGSQ</sequence>
<comment type="caution">
    <text evidence="2">The sequence shown here is derived from an EMBL/GenBank/DDBJ whole genome shotgun (WGS) entry which is preliminary data.</text>
</comment>
<gene>
    <name evidence="2" type="ORF">ELH98_09580</name>
</gene>
<dbReference type="Pfam" id="PF13676">
    <property type="entry name" value="TIR_2"/>
    <property type="match status" value="1"/>
</dbReference>
<keyword evidence="2" id="KW-0675">Receptor</keyword>
<feature type="domain" description="TIR" evidence="1">
    <location>
        <begin position="6"/>
        <end position="134"/>
    </location>
</feature>
<evidence type="ECO:0000259" key="1">
    <source>
        <dbReference type="PROSITE" id="PS50104"/>
    </source>
</evidence>
<dbReference type="Gene3D" id="3.40.50.10140">
    <property type="entry name" value="Toll/interleukin-1 receptor homology (TIR) domain"/>
    <property type="match status" value="1"/>
</dbReference>
<evidence type="ECO:0000313" key="2">
    <source>
        <dbReference type="EMBL" id="TAX81296.1"/>
    </source>
</evidence>
<dbReference type="EMBL" id="SIOX01000001">
    <property type="protein sequence ID" value="TAX81296.1"/>
    <property type="molecule type" value="Genomic_DNA"/>
</dbReference>
<dbReference type="InterPro" id="IPR000157">
    <property type="entry name" value="TIR_dom"/>
</dbReference>
<dbReference type="SUPFAM" id="SSF52200">
    <property type="entry name" value="Toll/Interleukin receptor TIR domain"/>
    <property type="match status" value="1"/>
</dbReference>
<keyword evidence="3" id="KW-1185">Reference proteome</keyword>
<dbReference type="PROSITE" id="PS50104">
    <property type="entry name" value="TIR"/>
    <property type="match status" value="1"/>
</dbReference>